<sequence>MVDTKTVYITVTPPAAGISNTGSDISSTLSDTAEAGISNTRSDIPSSSSGTSQPEVIVYITSTATQASIATTTDTQFSNTISTSSATSKSTPLYTTGKGLSSGAKAGIAVGVIQYWEYFCFCLWLSLSIHDGRSGDELQRETSQCYQSLEPMVRSMNYLLRS</sequence>
<evidence type="ECO:0000313" key="1">
    <source>
        <dbReference type="EMBL" id="KAJ5727672.1"/>
    </source>
</evidence>
<proteinExistence type="predicted"/>
<comment type="caution">
    <text evidence="1">The sequence shown here is derived from an EMBL/GenBank/DDBJ whole genome shotgun (WGS) entry which is preliminary data.</text>
</comment>
<keyword evidence="2" id="KW-1185">Reference proteome</keyword>
<reference evidence="1" key="1">
    <citation type="journal article" date="2023" name="IMA Fungus">
        <title>Comparative genomic study of the Penicillium genus elucidates a diverse pangenome and 15 lateral gene transfer events.</title>
        <authorList>
            <person name="Petersen C."/>
            <person name="Sorensen T."/>
            <person name="Nielsen M.R."/>
            <person name="Sondergaard T.E."/>
            <person name="Sorensen J.L."/>
            <person name="Fitzpatrick D.A."/>
            <person name="Frisvad J.C."/>
            <person name="Nielsen K.L."/>
        </authorList>
    </citation>
    <scope>NUCLEOTIDE SEQUENCE</scope>
    <source>
        <strain evidence="1">IBT 17514</strain>
    </source>
</reference>
<name>A0AAD6HN43_9EURO</name>
<reference evidence="1" key="2">
    <citation type="submission" date="2023-01" db="EMBL/GenBank/DDBJ databases">
        <authorList>
            <person name="Petersen C."/>
        </authorList>
    </citation>
    <scope>NUCLEOTIDE SEQUENCE</scope>
    <source>
        <strain evidence="1">IBT 17514</strain>
    </source>
</reference>
<protein>
    <submittedName>
        <fullName evidence="1">Uncharacterized protein</fullName>
    </submittedName>
</protein>
<dbReference type="EMBL" id="JAQJAN010000006">
    <property type="protein sequence ID" value="KAJ5727672.1"/>
    <property type="molecule type" value="Genomic_DNA"/>
</dbReference>
<gene>
    <name evidence="1" type="ORF">N7493_005492</name>
</gene>
<accession>A0AAD6HN43</accession>
<dbReference type="AlphaFoldDB" id="A0AAD6HN43"/>
<dbReference type="Proteomes" id="UP001215712">
    <property type="component" value="Unassembled WGS sequence"/>
</dbReference>
<evidence type="ECO:0000313" key="2">
    <source>
        <dbReference type="Proteomes" id="UP001215712"/>
    </source>
</evidence>
<organism evidence="1 2">
    <name type="scientific">Penicillium malachiteum</name>
    <dbReference type="NCBI Taxonomy" id="1324776"/>
    <lineage>
        <taxon>Eukaryota</taxon>
        <taxon>Fungi</taxon>
        <taxon>Dikarya</taxon>
        <taxon>Ascomycota</taxon>
        <taxon>Pezizomycotina</taxon>
        <taxon>Eurotiomycetes</taxon>
        <taxon>Eurotiomycetidae</taxon>
        <taxon>Eurotiales</taxon>
        <taxon>Aspergillaceae</taxon>
        <taxon>Penicillium</taxon>
    </lineage>
</organism>